<accession>A0A059ZXR5</accession>
<dbReference type="EMBL" id="CP005986">
    <property type="protein sequence ID" value="AIA54751.1"/>
    <property type="molecule type" value="Genomic_DNA"/>
</dbReference>
<dbReference type="CDD" id="cd09872">
    <property type="entry name" value="PIN_Sll0205-like"/>
    <property type="match status" value="1"/>
</dbReference>
<reference evidence="2 3" key="1">
    <citation type="journal article" date="2009" name="J. Bacteriol.">
        <title>Draft genome sequence of the extremely acidophilic bacterium Acidithiobacillus caldus ATCC 51756 reveals metabolic versatility in the genus Acidithiobacillus.</title>
        <authorList>
            <person name="Valdes J."/>
            <person name="Quatrini R."/>
            <person name="Hallberg K."/>
            <person name="Dopson M."/>
            <person name="Valenzuela P.D."/>
            <person name="Holmes D.S."/>
        </authorList>
    </citation>
    <scope>NUCLEOTIDE SEQUENCE [LARGE SCALE GENOMIC DNA]</scope>
    <source>
        <strain evidence="3">ATCC 51756 / DSM 8584 / KU</strain>
    </source>
</reference>
<dbReference type="PANTHER" id="PTHR36173:SF2">
    <property type="entry name" value="RIBONUCLEASE VAPC16"/>
    <property type="match status" value="1"/>
</dbReference>
<dbReference type="InterPro" id="IPR041705">
    <property type="entry name" value="PIN_Sll0205"/>
</dbReference>
<dbReference type="SUPFAM" id="SSF88723">
    <property type="entry name" value="PIN domain-like"/>
    <property type="match status" value="1"/>
</dbReference>
<dbReference type="Pfam" id="PF01850">
    <property type="entry name" value="PIN"/>
    <property type="match status" value="1"/>
</dbReference>
<dbReference type="RefSeq" id="WP_014002528.1">
    <property type="nucleotide sequence ID" value="NZ_CP005986.1"/>
</dbReference>
<dbReference type="Proteomes" id="UP000005522">
    <property type="component" value="Chromosome"/>
</dbReference>
<proteinExistence type="predicted"/>
<dbReference type="KEGG" id="acz:Acaty_c0874"/>
<dbReference type="PANTHER" id="PTHR36173">
    <property type="entry name" value="RIBONUCLEASE VAPC16-RELATED"/>
    <property type="match status" value="1"/>
</dbReference>
<dbReference type="AlphaFoldDB" id="A0A059ZXR5"/>
<dbReference type="InterPro" id="IPR029060">
    <property type="entry name" value="PIN-like_dom_sf"/>
</dbReference>
<evidence type="ECO:0000259" key="1">
    <source>
        <dbReference type="Pfam" id="PF01850"/>
    </source>
</evidence>
<feature type="domain" description="PIN" evidence="1">
    <location>
        <begin position="5"/>
        <end position="120"/>
    </location>
</feature>
<evidence type="ECO:0000313" key="2">
    <source>
        <dbReference type="EMBL" id="AIA54751.1"/>
    </source>
</evidence>
<dbReference type="HOGENOM" id="CLU_129890_0_1_6"/>
<dbReference type="Gene3D" id="3.40.50.1010">
    <property type="entry name" value="5'-nuclease"/>
    <property type="match status" value="1"/>
</dbReference>
<dbReference type="GeneID" id="92930908"/>
<dbReference type="eggNOG" id="COG3744">
    <property type="taxonomic scope" value="Bacteria"/>
</dbReference>
<organism evidence="2 3">
    <name type="scientific">Acidithiobacillus caldus (strain ATCC 51756 / DSM 8584 / KU)</name>
    <dbReference type="NCBI Taxonomy" id="637389"/>
    <lineage>
        <taxon>Bacteria</taxon>
        <taxon>Pseudomonadati</taxon>
        <taxon>Pseudomonadota</taxon>
        <taxon>Acidithiobacillia</taxon>
        <taxon>Acidithiobacillales</taxon>
        <taxon>Acidithiobacillaceae</taxon>
        <taxon>Acidithiobacillus</taxon>
    </lineage>
</organism>
<name>A0A059ZXR5_ACICK</name>
<gene>
    <name evidence="2" type="ORF">Acaty_c0874</name>
</gene>
<evidence type="ECO:0000313" key="3">
    <source>
        <dbReference type="Proteomes" id="UP000005522"/>
    </source>
</evidence>
<protein>
    <recommendedName>
        <fullName evidence="1">PIN domain-containing protein</fullName>
    </recommendedName>
</protein>
<dbReference type="InterPro" id="IPR052919">
    <property type="entry name" value="TA_system_RNase"/>
</dbReference>
<sequence length="128" mass="14057">MSQLLLDTHSFLWWLENDAALGERARAEIACAENPVFVSAASFWEIGTKRSPGKLEAPGDLQDVLSEDNFLGLPLQVAHAALAGVLPLHHRGPFDRMLVAQSMIEDLPLVTADRQLHVYDIPILDACS</sequence>
<dbReference type="InterPro" id="IPR002716">
    <property type="entry name" value="PIN_dom"/>
</dbReference>